<feature type="region of interest" description="Disordered" evidence="16">
    <location>
        <begin position="253"/>
        <end position="286"/>
    </location>
</feature>
<feature type="transmembrane region" description="Helical" evidence="17">
    <location>
        <begin position="220"/>
        <end position="244"/>
    </location>
</feature>
<dbReference type="Gene3D" id="3.20.20.80">
    <property type="entry name" value="Glycosidases"/>
    <property type="match status" value="1"/>
</dbReference>
<dbReference type="InterPro" id="IPR017853">
    <property type="entry name" value="GH"/>
</dbReference>
<comment type="function">
    <text evidence="13">Glucosidase involved in the degradation of cellulosic biomass. Active on lichenan.</text>
</comment>
<dbReference type="PANTHER" id="PTHR31297:SF34">
    <property type="entry name" value="GLUCAN 1,3-BETA-GLUCOSIDASE 2"/>
    <property type="match status" value="1"/>
</dbReference>
<feature type="region of interest" description="Disordered" evidence="16">
    <location>
        <begin position="20"/>
        <end position="158"/>
    </location>
</feature>
<evidence type="ECO:0000256" key="14">
    <source>
        <dbReference type="ARBA" id="ARBA00038929"/>
    </source>
</evidence>
<keyword evidence="6" id="KW-0735">Signal-anchor</keyword>
<dbReference type="GO" id="GO:0005576">
    <property type="term" value="C:extracellular region"/>
    <property type="evidence" value="ECO:0007669"/>
    <property type="project" value="TreeGrafter"/>
</dbReference>
<dbReference type="EC" id="3.2.1.58" evidence="14"/>
<evidence type="ECO:0000256" key="10">
    <source>
        <dbReference type="ARBA" id="ARBA00023295"/>
    </source>
</evidence>
<comment type="subcellular location">
    <subcellularLocation>
        <location evidence="1">Cell membrane</location>
        <topology evidence="1">Single-pass type II membrane protein</topology>
    </subcellularLocation>
</comment>
<evidence type="ECO:0000256" key="13">
    <source>
        <dbReference type="ARBA" id="ARBA00037126"/>
    </source>
</evidence>
<dbReference type="PANTHER" id="PTHR31297">
    <property type="entry name" value="GLUCAN ENDO-1,6-BETA-GLUCOSIDASE B"/>
    <property type="match status" value="1"/>
</dbReference>
<feature type="domain" description="Glycoside hydrolase family 5" evidence="18">
    <location>
        <begin position="398"/>
        <end position="638"/>
    </location>
</feature>
<comment type="similarity">
    <text evidence="2">Belongs to the glycosyl hydrolase 5 (cellulase A) family.</text>
</comment>
<feature type="compositionally biased region" description="Basic residues" evidence="16">
    <location>
        <begin position="112"/>
        <end position="125"/>
    </location>
</feature>
<dbReference type="GO" id="GO:0009251">
    <property type="term" value="P:glucan catabolic process"/>
    <property type="evidence" value="ECO:0007669"/>
    <property type="project" value="TreeGrafter"/>
</dbReference>
<keyword evidence="8 17" id="KW-0472">Membrane</keyword>
<feature type="compositionally biased region" description="Basic and acidic residues" evidence="16">
    <location>
        <begin position="59"/>
        <end position="92"/>
    </location>
</feature>
<evidence type="ECO:0000259" key="18">
    <source>
        <dbReference type="Pfam" id="PF00150"/>
    </source>
</evidence>
<evidence type="ECO:0000256" key="16">
    <source>
        <dbReference type="SAM" id="MobiDB-lite"/>
    </source>
</evidence>
<evidence type="ECO:0000313" key="20">
    <source>
        <dbReference type="Proteomes" id="UP001221413"/>
    </source>
</evidence>
<evidence type="ECO:0000256" key="9">
    <source>
        <dbReference type="ARBA" id="ARBA00023180"/>
    </source>
</evidence>
<dbReference type="Proteomes" id="UP001221413">
    <property type="component" value="Unassembled WGS sequence"/>
</dbReference>
<dbReference type="GO" id="GO:0005886">
    <property type="term" value="C:plasma membrane"/>
    <property type="evidence" value="ECO:0007669"/>
    <property type="project" value="UniProtKB-SubCell"/>
</dbReference>
<feature type="compositionally biased region" description="Low complexity" evidence="16">
    <location>
        <begin position="274"/>
        <end position="286"/>
    </location>
</feature>
<feature type="compositionally biased region" description="Gly residues" evidence="16">
    <location>
        <begin position="264"/>
        <end position="273"/>
    </location>
</feature>
<dbReference type="FunFam" id="3.20.20.80:FF:000033">
    <property type="entry name" value="Glucan 1,3-beta-glucosidase A"/>
    <property type="match status" value="1"/>
</dbReference>
<evidence type="ECO:0000313" key="19">
    <source>
        <dbReference type="EMBL" id="KAJ6261326.1"/>
    </source>
</evidence>
<evidence type="ECO:0000256" key="4">
    <source>
        <dbReference type="ARBA" id="ARBA00022692"/>
    </source>
</evidence>
<reference evidence="19" key="1">
    <citation type="submission" date="2023-01" db="EMBL/GenBank/DDBJ databases">
        <title>The chitinases involved in constricting ring structure development in the nematode-trapping fungus Drechslerella dactyloides.</title>
        <authorList>
            <person name="Wang R."/>
            <person name="Zhang L."/>
            <person name="Tang P."/>
            <person name="Li S."/>
            <person name="Liang L."/>
        </authorList>
    </citation>
    <scope>NUCLEOTIDE SEQUENCE</scope>
    <source>
        <strain evidence="19">YMF1.00031</strain>
    </source>
</reference>
<keyword evidence="5" id="KW-0378">Hydrolase</keyword>
<name>A0AAD6NJ08_DREDA</name>
<evidence type="ECO:0000256" key="5">
    <source>
        <dbReference type="ARBA" id="ARBA00022801"/>
    </source>
</evidence>
<keyword evidence="11" id="KW-0961">Cell wall biogenesis/degradation</keyword>
<proteinExistence type="inferred from homology"/>
<dbReference type="Pfam" id="PF00150">
    <property type="entry name" value="Cellulase"/>
    <property type="match status" value="1"/>
</dbReference>
<keyword evidence="10" id="KW-0326">Glycosidase</keyword>
<dbReference type="GO" id="GO:0004338">
    <property type="term" value="F:glucan exo-1,3-beta-glucosidase activity"/>
    <property type="evidence" value="ECO:0007669"/>
    <property type="project" value="UniProtKB-EC"/>
</dbReference>
<dbReference type="EMBL" id="JAQGDS010000004">
    <property type="protein sequence ID" value="KAJ6261326.1"/>
    <property type="molecule type" value="Genomic_DNA"/>
</dbReference>
<keyword evidence="9" id="KW-0325">Glycoprotein</keyword>
<protein>
    <recommendedName>
        <fullName evidence="14">glucan 1,3-beta-glucosidase</fullName>
        <ecNumber evidence="14">3.2.1.58</ecNumber>
    </recommendedName>
    <alternativeName>
        <fullName evidence="15">Exo-1,3-beta-glucanase D</fullName>
    </alternativeName>
</protein>
<keyword evidence="4 17" id="KW-0812">Transmembrane</keyword>
<dbReference type="SUPFAM" id="SSF51445">
    <property type="entry name" value="(Trans)glycosidases"/>
    <property type="match status" value="1"/>
</dbReference>
<organism evidence="19 20">
    <name type="scientific">Drechslerella dactyloides</name>
    <name type="common">Nematode-trapping fungus</name>
    <name type="synonym">Arthrobotrys dactyloides</name>
    <dbReference type="NCBI Taxonomy" id="74499"/>
    <lineage>
        <taxon>Eukaryota</taxon>
        <taxon>Fungi</taxon>
        <taxon>Dikarya</taxon>
        <taxon>Ascomycota</taxon>
        <taxon>Pezizomycotina</taxon>
        <taxon>Orbiliomycetes</taxon>
        <taxon>Orbiliales</taxon>
        <taxon>Orbiliaceae</taxon>
        <taxon>Drechslerella</taxon>
    </lineage>
</organism>
<comment type="catalytic activity">
    <reaction evidence="12">
        <text>Successive hydrolysis of beta-D-glucose units from the non-reducing ends of (1-&gt;3)-beta-D-glucans, releasing alpha-glucose.</text>
        <dbReference type="EC" id="3.2.1.58"/>
    </reaction>
</comment>
<dbReference type="GO" id="GO:0071555">
    <property type="term" value="P:cell wall organization"/>
    <property type="evidence" value="ECO:0007669"/>
    <property type="project" value="UniProtKB-KW"/>
</dbReference>
<comment type="caution">
    <text evidence="19">The sequence shown here is derived from an EMBL/GenBank/DDBJ whole genome shotgun (WGS) entry which is preliminary data.</text>
</comment>
<keyword evidence="7 17" id="KW-1133">Transmembrane helix</keyword>
<accession>A0AAD6NJ08</accession>
<gene>
    <name evidence="19" type="ORF">Dda_3995</name>
</gene>
<feature type="compositionally biased region" description="Low complexity" evidence="16">
    <location>
        <begin position="253"/>
        <end position="263"/>
    </location>
</feature>
<evidence type="ECO:0000256" key="8">
    <source>
        <dbReference type="ARBA" id="ARBA00023136"/>
    </source>
</evidence>
<dbReference type="InterPro" id="IPR050386">
    <property type="entry name" value="Glycosyl_hydrolase_5"/>
</dbReference>
<keyword evidence="3" id="KW-1003">Cell membrane</keyword>
<evidence type="ECO:0000256" key="11">
    <source>
        <dbReference type="ARBA" id="ARBA00023316"/>
    </source>
</evidence>
<evidence type="ECO:0000256" key="6">
    <source>
        <dbReference type="ARBA" id="ARBA00022968"/>
    </source>
</evidence>
<dbReference type="GO" id="GO:0009986">
    <property type="term" value="C:cell surface"/>
    <property type="evidence" value="ECO:0007669"/>
    <property type="project" value="TreeGrafter"/>
</dbReference>
<evidence type="ECO:0000256" key="17">
    <source>
        <dbReference type="SAM" id="Phobius"/>
    </source>
</evidence>
<dbReference type="AlphaFoldDB" id="A0AAD6NJ08"/>
<evidence type="ECO:0000256" key="12">
    <source>
        <dbReference type="ARBA" id="ARBA00036824"/>
    </source>
</evidence>
<dbReference type="InterPro" id="IPR001547">
    <property type="entry name" value="Glyco_hydro_5"/>
</dbReference>
<evidence type="ECO:0000256" key="1">
    <source>
        <dbReference type="ARBA" id="ARBA00004401"/>
    </source>
</evidence>
<sequence length="764" mass="84091">MELLARAVLPQAAVRQLFFYSTDRPTDRPTGRRKPSGKTVATRTAVTMAGGRHSRNPSHSREYSRTSAHIRLDSRSRSGRGSDRDPSIDRHPPRIPPVVITDDDDEDIRTPPHARRHSNSRTRRLSQRESRERGNSANAANRNSSHHRRRSSTRRESVALPAAAALVGGEPYESIRASRVLEKDNRRRSTRVPPDAGVVPLSEESLAAFNKEEEYRRSRALKLCAVAFVILLIIILVPIGVLVIGKNNGSPANAGGNGSSASTAGGGGTGNGIGKPPTANPNTIPTAAKGTVLDPFTWYDTRDFNTTYTDATVGGLSVMGLNMSWDDGAAPNPNVPALNKPFSYGKMPMRGVNIGGWLLLEPFITPSLFNKYDKSNGVVDEYTLSKYLGAKQTAQVMEKHYATFVTEQTFQEIAAAGLDHVRIPYPYWIVTPETGDPYLPRVGWRYLLRGIEWARKYGLRVKLDLHSVQGGQNGWNHSGRQGVLNWLNGTDGAANGQKVLDMHDQLSQFFAQPRYKNIITLYGLVNEPRMTALVLNDVLNWTANAYEIVRGNGLNAKIVFGDGFLGLENWKGKLAGYEGLVLDVHQYVIFNIGQIAQTHTGKIQFACSGWGTQMTSSNNPTTGFGPTMVGEFGQADTDCVPYLNNVGTGSRWEGNLIFPDPGASVTTPSCHGGIGCSCDVPNSDPSKWSTLYKEFLLKFAEAQMESFEQAWGWMYWTWDTEDAYQWSYKKGIAAGTLPTIAYERNFSCTDTIPDYGILGMPETF</sequence>
<evidence type="ECO:0000256" key="3">
    <source>
        <dbReference type="ARBA" id="ARBA00022475"/>
    </source>
</evidence>
<evidence type="ECO:0000256" key="15">
    <source>
        <dbReference type="ARBA" id="ARBA00041260"/>
    </source>
</evidence>
<evidence type="ECO:0000256" key="2">
    <source>
        <dbReference type="ARBA" id="ARBA00005641"/>
    </source>
</evidence>
<evidence type="ECO:0000256" key="7">
    <source>
        <dbReference type="ARBA" id="ARBA00022989"/>
    </source>
</evidence>
<keyword evidence="20" id="KW-1185">Reference proteome</keyword>